<evidence type="ECO:0000313" key="3">
    <source>
        <dbReference type="Proteomes" id="UP000638570"/>
    </source>
</evidence>
<dbReference type="Proteomes" id="UP000638570">
    <property type="component" value="Unassembled WGS sequence"/>
</dbReference>
<name>A0ABS1QSC3_9GAMM</name>
<feature type="chain" id="PRO_5047014616" evidence="1">
    <location>
        <begin position="20"/>
        <end position="99"/>
    </location>
</feature>
<reference evidence="3" key="1">
    <citation type="submission" date="2021-01" db="EMBL/GenBank/DDBJ databases">
        <title>Genome public.</title>
        <authorList>
            <person name="Liu C."/>
            <person name="Sun Q."/>
        </authorList>
    </citation>
    <scope>NUCLEOTIDE SEQUENCE [LARGE SCALE GENOMIC DNA]</scope>
    <source>
        <strain evidence="3">CGMCC 1.18722</strain>
    </source>
</reference>
<dbReference type="RefSeq" id="WP_202084445.1">
    <property type="nucleotide sequence ID" value="NZ_JAERTZ010000019.1"/>
</dbReference>
<dbReference type="EMBL" id="JAERTZ010000019">
    <property type="protein sequence ID" value="MBL1377497.1"/>
    <property type="molecule type" value="Genomic_DNA"/>
</dbReference>
<sequence>MLRALLLGLGLGLSAPALAHYPVMDCQRDAEGVECRVGYSDGTLADGAEVVMYSYDDEVIARAVADAHSRVHFPWSEQEFYIQFDAGHEDPAEFDYVEL</sequence>
<evidence type="ECO:0000313" key="2">
    <source>
        <dbReference type="EMBL" id="MBL1377497.1"/>
    </source>
</evidence>
<protein>
    <submittedName>
        <fullName evidence="2">Uncharacterized protein</fullName>
    </submittedName>
</protein>
<accession>A0ABS1QSC3</accession>
<keyword evidence="3" id="KW-1185">Reference proteome</keyword>
<feature type="signal peptide" evidence="1">
    <location>
        <begin position="1"/>
        <end position="19"/>
    </location>
</feature>
<proteinExistence type="predicted"/>
<evidence type="ECO:0000256" key="1">
    <source>
        <dbReference type="SAM" id="SignalP"/>
    </source>
</evidence>
<comment type="caution">
    <text evidence="2">The sequence shown here is derived from an EMBL/GenBank/DDBJ whole genome shotgun (WGS) entry which is preliminary data.</text>
</comment>
<organism evidence="2 3">
    <name type="scientific">Zobellella iuensis</name>
    <dbReference type="NCBI Taxonomy" id="2803811"/>
    <lineage>
        <taxon>Bacteria</taxon>
        <taxon>Pseudomonadati</taxon>
        <taxon>Pseudomonadota</taxon>
        <taxon>Gammaproteobacteria</taxon>
        <taxon>Aeromonadales</taxon>
        <taxon>Aeromonadaceae</taxon>
        <taxon>Zobellella</taxon>
    </lineage>
</organism>
<keyword evidence="1" id="KW-0732">Signal</keyword>
<gene>
    <name evidence="2" type="ORF">JKV55_09155</name>
</gene>